<evidence type="ECO:0000313" key="2">
    <source>
        <dbReference type="EMBL" id="MCA5005233.1"/>
    </source>
</evidence>
<dbReference type="Gene3D" id="3.40.1580.10">
    <property type="entry name" value="SMI1/KNR4-like"/>
    <property type="match status" value="1"/>
</dbReference>
<keyword evidence="3" id="KW-1185">Reference proteome</keyword>
<dbReference type="RefSeq" id="WP_225552764.1">
    <property type="nucleotide sequence ID" value="NZ_JADEYP010000013.1"/>
</dbReference>
<name>A0ABS7Z4Y4_9SPHI</name>
<organism evidence="2 3">
    <name type="scientific">Sphingobacterium bovistauri</name>
    <dbReference type="NCBI Taxonomy" id="2781959"/>
    <lineage>
        <taxon>Bacteria</taxon>
        <taxon>Pseudomonadati</taxon>
        <taxon>Bacteroidota</taxon>
        <taxon>Sphingobacteriia</taxon>
        <taxon>Sphingobacteriales</taxon>
        <taxon>Sphingobacteriaceae</taxon>
        <taxon>Sphingobacterium</taxon>
    </lineage>
</organism>
<dbReference type="SUPFAM" id="SSF160631">
    <property type="entry name" value="SMI1/KNR4-like"/>
    <property type="match status" value="1"/>
</dbReference>
<dbReference type="InterPro" id="IPR018958">
    <property type="entry name" value="Knr4/Smi1-like_dom"/>
</dbReference>
<protein>
    <submittedName>
        <fullName evidence="2">SMI1/KNR4 family protein</fullName>
    </submittedName>
</protein>
<dbReference type="InterPro" id="IPR037883">
    <property type="entry name" value="Knr4/Smi1-like_sf"/>
</dbReference>
<accession>A0ABS7Z4Y4</accession>
<reference evidence="2" key="1">
    <citation type="submission" date="2020-10" db="EMBL/GenBank/DDBJ databases">
        <authorList>
            <person name="Lu T."/>
            <person name="Wang Q."/>
            <person name="Han X."/>
        </authorList>
    </citation>
    <scope>NUCLEOTIDE SEQUENCE</scope>
    <source>
        <strain evidence="2">WQ 366</strain>
    </source>
</reference>
<dbReference type="Proteomes" id="UP001165302">
    <property type="component" value="Unassembled WGS sequence"/>
</dbReference>
<evidence type="ECO:0000259" key="1">
    <source>
        <dbReference type="Pfam" id="PF09346"/>
    </source>
</evidence>
<sequence length="155" mass="18468">MTPSIQQLEQETNTTIPNSYQQVLHSFENILLIETANGDEVDFLSLQKLFQPYDKQHKRYQMVQVFMEDYFQRIQTTTLFNRDTATEIEGKDFFNNLYFASLGDDSALFFHLKDWSIWEFWHDDKSIAKLANSLDEFLENSENIVKDDWSKFLNE</sequence>
<evidence type="ECO:0000313" key="3">
    <source>
        <dbReference type="Proteomes" id="UP001165302"/>
    </source>
</evidence>
<dbReference type="EMBL" id="JADEYP010000013">
    <property type="protein sequence ID" value="MCA5005233.1"/>
    <property type="molecule type" value="Genomic_DNA"/>
</dbReference>
<gene>
    <name evidence="2" type="ORF">IPZ78_08715</name>
</gene>
<feature type="domain" description="Knr4/Smi1-like" evidence="1">
    <location>
        <begin position="5"/>
        <end position="140"/>
    </location>
</feature>
<proteinExistence type="predicted"/>
<dbReference type="Pfam" id="PF09346">
    <property type="entry name" value="SMI1_KNR4"/>
    <property type="match status" value="1"/>
</dbReference>
<comment type="caution">
    <text evidence="2">The sequence shown here is derived from an EMBL/GenBank/DDBJ whole genome shotgun (WGS) entry which is preliminary data.</text>
</comment>